<dbReference type="PROSITE" id="PS50853">
    <property type="entry name" value="FN3"/>
    <property type="match status" value="1"/>
</dbReference>
<feature type="compositionally biased region" description="Polar residues" evidence="1">
    <location>
        <begin position="1420"/>
        <end position="1433"/>
    </location>
</feature>
<reference evidence="5" key="1">
    <citation type="submission" date="2019-11" db="EMBL/GenBank/DDBJ databases">
        <authorList>
            <person name="Feng L."/>
        </authorList>
    </citation>
    <scope>NUCLEOTIDE SEQUENCE</scope>
    <source>
        <strain evidence="5">CramosumLFYP8</strain>
    </source>
</reference>
<dbReference type="SMART" id="SM00060">
    <property type="entry name" value="FN3"/>
    <property type="match status" value="2"/>
</dbReference>
<dbReference type="InterPro" id="IPR013783">
    <property type="entry name" value="Ig-like_fold"/>
</dbReference>
<keyword evidence="2" id="KW-0812">Transmembrane</keyword>
<proteinExistence type="predicted"/>
<evidence type="ECO:0000313" key="5">
    <source>
        <dbReference type="EMBL" id="VYU22913.1"/>
    </source>
</evidence>
<protein>
    <submittedName>
        <fullName evidence="5">Fibronectin type III domain protein</fullName>
    </submittedName>
</protein>
<dbReference type="InterPro" id="IPR059186">
    <property type="entry name" value="SACTE_4363"/>
</dbReference>
<sequence length="1463" mass="160832">MIKRLNKNFFAAILTFAMAIGMIAPVNVAANDEYLNFDQDSIYAIVSTTTGKALNIKTASWTSPAEADGEYNAKTNKISNSSQFMFINENDGSVTIKYTGINDGQDYYLRTESGQTYVWADTRNEDTTAKYKITKTADNQGIIESMKRTNEYLSIDSKGKLVYTSDRDLAEKFNFVKNPGIISNIAWIENVATGKLVTFADQPDENFSAIKVTGDAGNIGDTEKFKVTFHTNDNGIKNVISFESVSKPGYQIASAKWVDGAVPTIGSYKKVGGGWEAIAVEPIGNGLFVLKDAATGKLVTANNDEVLEGGYEGELTDREKFIIHNAIDIADVTDLKADDSSRTETTIDLTWTNPNSLYTDVTLFKKASNEVVFDKVADVTGKNSYQVTDLKAGMQYSFKLEYVNGNGNLSDINNPKNESAELKVSTRAGAKPATPADVKLVEKDGEFTISWGAAENATHYQLLRADSMLGEYNVVETVTRDSTSVTVAPIGDKYENYYRIIALNNGQNNDDDLSNAEISERSEYVSLEKNIFGEHTLFFSPKDDVAQLDKILLDLFNQQNDRGADAQFKGQQYQVYFKPGDYTETTCMYLGFYTSFNGLGKTPMDVKLNNIAIPSYLDGNNATCNFWRSAENLAVINTGNEQGKAGFDCNLARPEYFNWAVAQAAPLRRVYSSRPVGYDWNYGWASGGYVADCMFEGVFEDKGNQLSAGTYSGQQFYTRNSKLTGGGYGTTLNNFFQGVDAPNLPTEKDGDALANGNGYSNWGKEAANGEQQVFTNVEKTKKLSEKPFLYLDNGEYKIFVPDLQKDTSGTSWTKDGDMGKGKSLSLSEFYIAKPSDSAKTINEQLDKGKNIYFTPGTYHAEESIKVNKANTILIGTGMTSIIPDNDEAAMEIADVDGIKVAGLIFDAGEKDSNYLLKVGPANSDKNHSANPTILQDLFFRVGGTTANPTRAKNALEINSNDVITDHFWIWRADHGNGVSWSGNAADHGLIVNGDNVTCYALFNEHFNKYDTLWNGENGATYFYQNEKCYDPISQEAWMSHNGTVNGYAAYKVANDVKEHYAVGLGIYNVFIYTGEDYDSSKVQIQMDSAIEVPNSKGVIIENACLQTFADENKVLQKFNHIINDVGPGVSSGTDKDDFAIKGEGWSRKFLLNYCDGTAVYGKMPAADQKGKFIGTVTEENIKALGDDNIDTKTLSDLYNVNKDKNENNYTVDSWKVFVKALDDAGKQLNADLKYAYQKDFDSAKDVLNDAIDNLVLVGADYSKVDSIKAEAEKVLASDNYTKDYYTEATRATFDKANKALNDLADDLTILEQNKVDDAIELLTEAINGLTLKGADYSKLDVVKKEAEKVLISDNYTKGHYTEESKALFDEAYEVSSSLADNLTIIDQGMVDEVVKALDTAIKGLTLKTEEPGQIVKPNGPGQSTKLSDSSSAKTGDDQMIYGYGIVTLLALGGLMMLKRHHTS</sequence>
<dbReference type="RefSeq" id="WP_156635814.1">
    <property type="nucleotide sequence ID" value="NZ_CACRTL010000031.1"/>
</dbReference>
<dbReference type="InterPro" id="IPR003961">
    <property type="entry name" value="FN3_dom"/>
</dbReference>
<feature type="domain" description="Fibronectin type-III" evidence="4">
    <location>
        <begin position="331"/>
        <end position="423"/>
    </location>
</feature>
<keyword evidence="2" id="KW-0472">Membrane</keyword>
<name>A0A6N3DBX0_9FIRM</name>
<accession>A0A6N3DBX0</accession>
<feature type="signal peptide" evidence="3">
    <location>
        <begin position="1"/>
        <end position="29"/>
    </location>
</feature>
<organism evidence="5">
    <name type="scientific">Thomasclavelia ramosa</name>
    <dbReference type="NCBI Taxonomy" id="1547"/>
    <lineage>
        <taxon>Bacteria</taxon>
        <taxon>Bacillati</taxon>
        <taxon>Bacillota</taxon>
        <taxon>Erysipelotrichia</taxon>
        <taxon>Erysipelotrichales</taxon>
        <taxon>Coprobacillaceae</taxon>
        <taxon>Thomasclavelia</taxon>
    </lineage>
</organism>
<evidence type="ECO:0000256" key="2">
    <source>
        <dbReference type="SAM" id="Phobius"/>
    </source>
</evidence>
<dbReference type="InterPro" id="IPR036116">
    <property type="entry name" value="FN3_sf"/>
</dbReference>
<dbReference type="CDD" id="cd00063">
    <property type="entry name" value="FN3"/>
    <property type="match status" value="1"/>
</dbReference>
<feature type="chain" id="PRO_5026978265" evidence="3">
    <location>
        <begin position="30"/>
        <end position="1463"/>
    </location>
</feature>
<keyword evidence="3" id="KW-0732">Signal</keyword>
<dbReference type="EMBL" id="CACRTL010000031">
    <property type="protein sequence ID" value="VYU22913.1"/>
    <property type="molecule type" value="Genomic_DNA"/>
</dbReference>
<feature type="region of interest" description="Disordered" evidence="1">
    <location>
        <begin position="1411"/>
        <end position="1433"/>
    </location>
</feature>
<dbReference type="CDD" id="cd23669">
    <property type="entry name" value="GH55_SacteLam55A-like"/>
    <property type="match status" value="1"/>
</dbReference>
<dbReference type="SUPFAM" id="SSF49265">
    <property type="entry name" value="Fibronectin type III"/>
    <property type="match status" value="1"/>
</dbReference>
<gene>
    <name evidence="5" type="ORF">CRLFYP8_03258</name>
</gene>
<dbReference type="Gene3D" id="2.60.40.10">
    <property type="entry name" value="Immunoglobulins"/>
    <property type="match status" value="2"/>
</dbReference>
<evidence type="ECO:0000256" key="3">
    <source>
        <dbReference type="SAM" id="SignalP"/>
    </source>
</evidence>
<dbReference type="Pfam" id="PF00041">
    <property type="entry name" value="fn3"/>
    <property type="match status" value="1"/>
</dbReference>
<dbReference type="Gene3D" id="1.20.1270.90">
    <property type="entry name" value="AF1782-like"/>
    <property type="match status" value="3"/>
</dbReference>
<evidence type="ECO:0000256" key="1">
    <source>
        <dbReference type="SAM" id="MobiDB-lite"/>
    </source>
</evidence>
<keyword evidence="2" id="KW-1133">Transmembrane helix</keyword>
<evidence type="ECO:0000259" key="4">
    <source>
        <dbReference type="PROSITE" id="PS50853"/>
    </source>
</evidence>
<feature type="transmembrane region" description="Helical" evidence="2">
    <location>
        <begin position="1440"/>
        <end position="1457"/>
    </location>
</feature>